<name>A0AAE5VMI8_9HYPH</name>
<sequence length="81" mass="9639">MNNIEKANAAIRLKENEDFRDLMRCIETEIFEAFMNTKLGQVEELDSVHQLSHGFRLINQRLDKYIEIAKFENSSQKNEEY</sequence>
<gene>
    <name evidence="1" type="ORF">CPJ18_22090</name>
</gene>
<dbReference type="Proteomes" id="UP000237447">
    <property type="component" value="Unassembled WGS sequence"/>
</dbReference>
<proteinExistence type="predicted"/>
<comment type="caution">
    <text evidence="1">The sequence shown here is derived from an EMBL/GenBank/DDBJ whole genome shotgun (WGS) entry which is preliminary data.</text>
</comment>
<dbReference type="EMBL" id="NXEJ01000011">
    <property type="protein sequence ID" value="POO49144.1"/>
    <property type="molecule type" value="Genomic_DNA"/>
</dbReference>
<organism evidence="1 2">
    <name type="scientific">Agrobacterium rosae</name>
    <dbReference type="NCBI Taxonomy" id="1972867"/>
    <lineage>
        <taxon>Bacteria</taxon>
        <taxon>Pseudomonadati</taxon>
        <taxon>Pseudomonadota</taxon>
        <taxon>Alphaproteobacteria</taxon>
        <taxon>Hyphomicrobiales</taxon>
        <taxon>Rhizobiaceae</taxon>
        <taxon>Rhizobium/Agrobacterium group</taxon>
        <taxon>Agrobacterium</taxon>
    </lineage>
</organism>
<dbReference type="RefSeq" id="WP_103660052.1">
    <property type="nucleotide sequence ID" value="NZ_NXEJ01000011.1"/>
</dbReference>
<dbReference type="GeneID" id="86882007"/>
<reference evidence="1 2" key="1">
    <citation type="journal article" date="2018" name="Syst. Appl. Microbiol.">
        <title>Agrobacterium rosae sp. nov., isolated from galls on different agricultural crops.</title>
        <authorList>
            <person name="Kuzmanovic N."/>
            <person name="Pulawska J."/>
            <person name="Smalla K."/>
            <person name="Nesme X."/>
        </authorList>
    </citation>
    <scope>NUCLEOTIDE SEQUENCE [LARGE SCALE GENOMIC DNA]</scope>
    <source>
        <strain evidence="1 2">NCPPB 1650</strain>
    </source>
</reference>
<evidence type="ECO:0000313" key="2">
    <source>
        <dbReference type="Proteomes" id="UP000237447"/>
    </source>
</evidence>
<protein>
    <submittedName>
        <fullName evidence="1">Uncharacterized protein</fullName>
    </submittedName>
</protein>
<accession>A0AAE5VMI8</accession>
<dbReference type="AlphaFoldDB" id="A0AAE5VMI8"/>
<evidence type="ECO:0000313" key="1">
    <source>
        <dbReference type="EMBL" id="POO49144.1"/>
    </source>
</evidence>